<evidence type="ECO:0000313" key="2">
    <source>
        <dbReference type="Proteomes" id="UP000461443"/>
    </source>
</evidence>
<dbReference type="GO" id="GO:0016301">
    <property type="term" value="F:kinase activity"/>
    <property type="evidence" value="ECO:0007669"/>
    <property type="project" value="UniProtKB-KW"/>
</dbReference>
<name>A0A845SJ29_9GAMM</name>
<accession>A0A845SJ29</accession>
<reference evidence="1 2" key="2">
    <citation type="submission" date="2020-02" db="EMBL/GenBank/DDBJ databases">
        <title>The new genus of Enterobacteriales.</title>
        <authorList>
            <person name="Kim I.S."/>
        </authorList>
    </citation>
    <scope>NUCLEOTIDE SEQUENCE [LARGE SCALE GENOMIC DNA]</scope>
    <source>
        <strain evidence="1 2">SAP-6</strain>
    </source>
</reference>
<keyword evidence="1" id="KW-0808">Transferase</keyword>
<keyword evidence="1" id="KW-0418">Kinase</keyword>
<protein>
    <submittedName>
        <fullName evidence="1">Serine kinase</fullName>
    </submittedName>
</protein>
<dbReference type="Proteomes" id="UP000461443">
    <property type="component" value="Unassembled WGS sequence"/>
</dbReference>
<gene>
    <name evidence="1" type="ORF">GRH90_11525</name>
</gene>
<evidence type="ECO:0000313" key="1">
    <source>
        <dbReference type="EMBL" id="NDL63372.1"/>
    </source>
</evidence>
<keyword evidence="2" id="KW-1185">Reference proteome</keyword>
<sequence length="202" mass="22046">MSDALPSRDDRAAQLQWLAWWSRACWQRADPGWRGAAFFAYSPDLQARLGRYHALEIGPACGISRNALPGPPEHLVLALSALSADELGTALALAAETCAPQGAGSRLGPARKIGCRRLAKALRPEGWLPEEPAISARTAGLFLLRAATPASWPRLRLQFPPGEVERAERMPMRPLPMGRLRALWAAAIWQSQQPGEPHHVDS</sequence>
<organism evidence="1 2">
    <name type="scientific">Acerihabitans arboris</name>
    <dbReference type="NCBI Taxonomy" id="2691583"/>
    <lineage>
        <taxon>Bacteria</taxon>
        <taxon>Pseudomonadati</taxon>
        <taxon>Pseudomonadota</taxon>
        <taxon>Gammaproteobacteria</taxon>
        <taxon>Enterobacterales</taxon>
        <taxon>Pectobacteriaceae</taxon>
        <taxon>Acerihabitans</taxon>
    </lineage>
</organism>
<dbReference type="EMBL" id="WUBS01000007">
    <property type="protein sequence ID" value="NDL63372.1"/>
    <property type="molecule type" value="Genomic_DNA"/>
</dbReference>
<comment type="caution">
    <text evidence="1">The sequence shown here is derived from an EMBL/GenBank/DDBJ whole genome shotgun (WGS) entry which is preliminary data.</text>
</comment>
<reference evidence="1 2" key="1">
    <citation type="submission" date="2019-12" db="EMBL/GenBank/DDBJ databases">
        <authorList>
            <person name="Lee S.D."/>
        </authorList>
    </citation>
    <scope>NUCLEOTIDE SEQUENCE [LARGE SCALE GENOMIC DNA]</scope>
    <source>
        <strain evidence="1 2">SAP-6</strain>
    </source>
</reference>
<dbReference type="AlphaFoldDB" id="A0A845SJ29"/>
<proteinExistence type="predicted"/>
<dbReference type="RefSeq" id="WP_162366091.1">
    <property type="nucleotide sequence ID" value="NZ_WUBS01000007.1"/>
</dbReference>